<dbReference type="SUPFAM" id="SSF52540">
    <property type="entry name" value="P-loop containing nucleoside triphosphate hydrolases"/>
    <property type="match status" value="1"/>
</dbReference>
<evidence type="ECO:0000313" key="1">
    <source>
        <dbReference type="EMBL" id="USQ98440.1"/>
    </source>
</evidence>
<reference evidence="1 2" key="1">
    <citation type="submission" date="2022-04" db="EMBL/GenBank/DDBJ databases">
        <title>Genome sequence of soybean root-associated Caulobacter segnis RL271.</title>
        <authorList>
            <person name="Longley R."/>
            <person name="Bonito G."/>
            <person name="Trigodet F."/>
            <person name="Crosson S."/>
            <person name="Fiebig A."/>
        </authorList>
    </citation>
    <scope>NUCLEOTIDE SEQUENCE [LARGE SCALE GENOMIC DNA]</scope>
    <source>
        <strain evidence="1 2">RL271</strain>
    </source>
</reference>
<dbReference type="Pfam" id="PF05621">
    <property type="entry name" value="TniB"/>
    <property type="match status" value="1"/>
</dbReference>
<dbReference type="EMBL" id="CP096040">
    <property type="protein sequence ID" value="USQ98440.1"/>
    <property type="molecule type" value="Genomic_DNA"/>
</dbReference>
<protein>
    <submittedName>
        <fullName evidence="1">TniB family NTP-binding protein</fullName>
    </submittedName>
</protein>
<proteinExistence type="predicted"/>
<accession>A0ABY5A101</accession>
<sequence length="286" mass="32394">MFDHLSPEARAVATESADYRKLYCQKEIWVPHTGASAAIERLTEYARHPKSHRMPVGLISGPTGTGRRTVMERLVALHPEQVKMVTLPETFQERRIAISMLKALRHPSPWRCDVWRLIEITTTALRNSDVRIVCIYNADDIGFAGRGAQGRYLALLRRFKEQGKVSLIFRGGEQARKLLRLDPELREQAEQFSLRPWGVERSTAIAIARAVREFPLRLPTLIDEAFLQAVFESSAGVPGRIFAQLRNAAWNAIDRKIEHISPELLRSSAVRPRLGRPTDGASDNDR</sequence>
<gene>
    <name evidence="1" type="ORF">MZV50_13210</name>
</gene>
<dbReference type="InterPro" id="IPR008868">
    <property type="entry name" value="TniB"/>
</dbReference>
<dbReference type="Gene3D" id="3.40.50.300">
    <property type="entry name" value="P-loop containing nucleotide triphosphate hydrolases"/>
    <property type="match status" value="1"/>
</dbReference>
<dbReference type="Proteomes" id="UP001057520">
    <property type="component" value="Chromosome"/>
</dbReference>
<dbReference type="InterPro" id="IPR027417">
    <property type="entry name" value="P-loop_NTPase"/>
</dbReference>
<organism evidence="1 2">
    <name type="scientific">Caulobacter segnis</name>
    <dbReference type="NCBI Taxonomy" id="88688"/>
    <lineage>
        <taxon>Bacteria</taxon>
        <taxon>Pseudomonadati</taxon>
        <taxon>Pseudomonadota</taxon>
        <taxon>Alphaproteobacteria</taxon>
        <taxon>Caulobacterales</taxon>
        <taxon>Caulobacteraceae</taxon>
        <taxon>Caulobacter</taxon>
    </lineage>
</organism>
<name>A0ABY5A101_9CAUL</name>
<evidence type="ECO:0000313" key="2">
    <source>
        <dbReference type="Proteomes" id="UP001057520"/>
    </source>
</evidence>
<keyword evidence="2" id="KW-1185">Reference proteome</keyword>